<dbReference type="EMBL" id="CAJNOG010000060">
    <property type="protein sequence ID" value="CAF0865882.1"/>
    <property type="molecule type" value="Genomic_DNA"/>
</dbReference>
<organism evidence="2 3">
    <name type="scientific">Adineta steineri</name>
    <dbReference type="NCBI Taxonomy" id="433720"/>
    <lineage>
        <taxon>Eukaryota</taxon>
        <taxon>Metazoa</taxon>
        <taxon>Spiralia</taxon>
        <taxon>Gnathifera</taxon>
        <taxon>Rotifera</taxon>
        <taxon>Eurotatoria</taxon>
        <taxon>Bdelloidea</taxon>
        <taxon>Adinetida</taxon>
        <taxon>Adinetidae</taxon>
        <taxon>Adineta</taxon>
    </lineage>
</organism>
<evidence type="ECO:0000256" key="1">
    <source>
        <dbReference type="SAM" id="MobiDB-lite"/>
    </source>
</evidence>
<reference evidence="2" key="1">
    <citation type="submission" date="2021-02" db="EMBL/GenBank/DDBJ databases">
        <authorList>
            <person name="Nowell W R."/>
        </authorList>
    </citation>
    <scope>NUCLEOTIDE SEQUENCE</scope>
</reference>
<evidence type="ECO:0000313" key="2">
    <source>
        <dbReference type="EMBL" id="CAF0865882.1"/>
    </source>
</evidence>
<sequence length="118" mass="13691">MHHCRVGGRHTDYRKTLENLKELMEQYFINSNNNPIQLYTLNQQSIETTTSNNNSNERISLPNRRTITVNSVTSSFTENNDLNSTEDDNHHNGLNLFPTSSTISPRLTMQYSYQPQQQ</sequence>
<dbReference type="Proteomes" id="UP000663845">
    <property type="component" value="Unassembled WGS sequence"/>
</dbReference>
<evidence type="ECO:0000313" key="3">
    <source>
        <dbReference type="Proteomes" id="UP000663845"/>
    </source>
</evidence>
<name>A0A813XBL3_9BILA</name>
<feature type="region of interest" description="Disordered" evidence="1">
    <location>
        <begin position="76"/>
        <end position="118"/>
    </location>
</feature>
<accession>A0A813XBL3</accession>
<proteinExistence type="predicted"/>
<feature type="compositionally biased region" description="Polar residues" evidence="1">
    <location>
        <begin position="97"/>
        <end position="118"/>
    </location>
</feature>
<protein>
    <submittedName>
        <fullName evidence="2">Uncharacterized protein</fullName>
    </submittedName>
</protein>
<gene>
    <name evidence="2" type="ORF">JYZ213_LOCUS8683</name>
</gene>
<comment type="caution">
    <text evidence="2">The sequence shown here is derived from an EMBL/GenBank/DDBJ whole genome shotgun (WGS) entry which is preliminary data.</text>
</comment>
<dbReference type="AlphaFoldDB" id="A0A813XBL3"/>